<evidence type="ECO:0000256" key="2">
    <source>
        <dbReference type="ARBA" id="ARBA00004245"/>
    </source>
</evidence>
<feature type="signal peptide" evidence="7">
    <location>
        <begin position="1"/>
        <end position="20"/>
    </location>
</feature>
<sequence length="806" mass="89862">MPPIMLPAFSFAAAAASAASSNWQNNPEVVDDKAKTMTKSGSTGDMSKMSSAQATAVGAGARQYTLHYFVADDTLEVKAIATEGVQSFPWLLRRRKLPKNSTNVPGGLRISHERFVGDEAADGEDDEPRMVGYEDLKCGDVVMVYNHPLLILGCDSTTKDWYAKKGITQRPLKVVPEDEDRMPIRVPAYNGYGAEDDLYAMGLKLQPAISSSEQEQYRQFMTSHDRILRFKAKVANLHTGDMDPTSPVLIINYFLADDTLSVFEPVVRNSGMKGGTFLNRMRYKKHITPKQGGGRNASSRRSGLLSRWFRPSDFVKGADVTFEMPSTGCAVHRFKIIDIDPLTMQIIEEGMTNATSAGEGDLNLLAPNELPQDSESVVETRINRGKMALVLGRIAELCAVHTVPLRSSLRRMDYDAFNGTGKISQQAFVQCIRDLKDEMGKPLLPTKTLASDDLDLICWEFAAESPLTQTIQVDDSDAGVMVDYHDFVDAVVLACPEPTIIQQFNAQPGAHAQHLEEAMLKVLRNQFACGEMLGGRLRRTFREEDMLAEKTVTSDQWFKVLRKHKFHSLMTRSRAEALRKTFEATPTSSTPRVGADMLMDYNSLCDAVYPGDFNHYVDRLLVVMQDNSPAEAEAEAAWAVKEGRELPADDEVAEYEQTGMSDAMGMTAKPTMRTYLKEVNEQLAACGGDESKQLERAMRAFSCSFARTHRKKLLRKNMISYDLGNTGRLDKVAFLRSVDKCVSEGFVELDVEQTQRLASFFFPQPTVNFLDYEVLLEVICSRDLGQAFEMREAALVEQPNAARNFR</sequence>
<evidence type="ECO:0000256" key="7">
    <source>
        <dbReference type="SAM" id="SignalP"/>
    </source>
</evidence>
<evidence type="ECO:0000313" key="9">
    <source>
        <dbReference type="EMBL" id="CAD9434531.1"/>
    </source>
</evidence>
<reference evidence="9" key="1">
    <citation type="submission" date="2021-01" db="EMBL/GenBank/DDBJ databases">
        <authorList>
            <person name="Corre E."/>
            <person name="Pelletier E."/>
            <person name="Niang G."/>
            <person name="Scheremetjew M."/>
            <person name="Finn R."/>
            <person name="Kale V."/>
            <person name="Holt S."/>
            <person name="Cochrane G."/>
            <person name="Meng A."/>
            <person name="Brown T."/>
            <person name="Cohen L."/>
        </authorList>
    </citation>
    <scope>NUCLEOTIDE SEQUENCE</scope>
    <source>
        <strain evidence="9">RCC1693</strain>
    </source>
</reference>
<keyword evidence="6" id="KW-0966">Cell projection</keyword>
<keyword evidence="3" id="KW-0963">Cytoplasm</keyword>
<feature type="domain" description="DM10" evidence="8">
    <location>
        <begin position="46"/>
        <end position="166"/>
    </location>
</feature>
<dbReference type="EMBL" id="HBGT01025401">
    <property type="protein sequence ID" value="CAD9434531.1"/>
    <property type="molecule type" value="Transcribed_RNA"/>
</dbReference>
<feature type="chain" id="PRO_5031303565" description="DM10 domain-containing protein" evidence="7">
    <location>
        <begin position="21"/>
        <end position="806"/>
    </location>
</feature>
<evidence type="ECO:0000256" key="3">
    <source>
        <dbReference type="ARBA" id="ARBA00022490"/>
    </source>
</evidence>
<dbReference type="InterPro" id="IPR040193">
    <property type="entry name" value="EFHC1/EFHC2/EFHB"/>
</dbReference>
<keyword evidence="4" id="KW-0677">Repeat</keyword>
<keyword evidence="7" id="KW-0732">Signal</keyword>
<dbReference type="InterPro" id="IPR006602">
    <property type="entry name" value="DM10_dom"/>
</dbReference>
<dbReference type="Gene3D" id="2.30.29.170">
    <property type="match status" value="2"/>
</dbReference>
<feature type="domain" description="DM10" evidence="8">
    <location>
        <begin position="224"/>
        <end position="351"/>
    </location>
</feature>
<dbReference type="PROSITE" id="PS51336">
    <property type="entry name" value="DM10"/>
    <property type="match status" value="2"/>
</dbReference>
<organism evidence="9">
    <name type="scientific">Florenciella parvula</name>
    <dbReference type="NCBI Taxonomy" id="236787"/>
    <lineage>
        <taxon>Eukaryota</taxon>
        <taxon>Sar</taxon>
        <taxon>Stramenopiles</taxon>
        <taxon>Ochrophyta</taxon>
        <taxon>Dictyochophyceae</taxon>
        <taxon>Florenciellales</taxon>
        <taxon>Florenciella</taxon>
    </lineage>
</organism>
<evidence type="ECO:0000256" key="6">
    <source>
        <dbReference type="ARBA" id="ARBA00023273"/>
    </source>
</evidence>
<dbReference type="AlphaFoldDB" id="A0A7S2CTV8"/>
<evidence type="ECO:0000256" key="4">
    <source>
        <dbReference type="ARBA" id="ARBA00022737"/>
    </source>
</evidence>
<gene>
    <name evidence="9" type="ORF">FPAR1323_LOCUS13186</name>
</gene>
<comment type="subcellular location">
    <subcellularLocation>
        <location evidence="1">Cell projection</location>
        <location evidence="1">Cilium</location>
    </subcellularLocation>
    <subcellularLocation>
        <location evidence="2">Cytoplasm</location>
        <location evidence="2">Cytoskeleton</location>
    </subcellularLocation>
</comment>
<evidence type="ECO:0000259" key="8">
    <source>
        <dbReference type="PROSITE" id="PS51336"/>
    </source>
</evidence>
<accession>A0A7S2CTV8</accession>
<keyword evidence="5" id="KW-0206">Cytoskeleton</keyword>
<dbReference type="GO" id="GO:0005929">
    <property type="term" value="C:cilium"/>
    <property type="evidence" value="ECO:0007669"/>
    <property type="project" value="UniProtKB-SubCell"/>
</dbReference>
<evidence type="ECO:0000256" key="5">
    <source>
        <dbReference type="ARBA" id="ARBA00023212"/>
    </source>
</evidence>
<proteinExistence type="predicted"/>
<evidence type="ECO:0000256" key="1">
    <source>
        <dbReference type="ARBA" id="ARBA00004138"/>
    </source>
</evidence>
<dbReference type="PANTHER" id="PTHR12086">
    <property type="entry name" value="EF-HAND DOMAIN C-TERMINAL CONTAINING PROTEIN"/>
    <property type="match status" value="1"/>
</dbReference>
<name>A0A7S2CTV8_9STRA</name>
<protein>
    <recommendedName>
        <fullName evidence="8">DM10 domain-containing protein</fullName>
    </recommendedName>
</protein>
<dbReference type="Pfam" id="PF06565">
    <property type="entry name" value="DM10_dom"/>
    <property type="match status" value="2"/>
</dbReference>
<dbReference type="GO" id="GO:0005856">
    <property type="term" value="C:cytoskeleton"/>
    <property type="evidence" value="ECO:0007669"/>
    <property type="project" value="UniProtKB-SubCell"/>
</dbReference>
<dbReference type="SMART" id="SM00676">
    <property type="entry name" value="DM10"/>
    <property type="match status" value="2"/>
</dbReference>